<dbReference type="InterPro" id="IPR007392">
    <property type="entry name" value="GD_AH_second"/>
</dbReference>
<reference evidence="4" key="1">
    <citation type="submission" date="2020-07" db="EMBL/GenBank/DDBJ databases">
        <title>Complete genome sequencing of Coprobacter sp. strain 2CBH44.</title>
        <authorList>
            <person name="Sakamoto M."/>
            <person name="Murakami T."/>
            <person name="Mori H."/>
        </authorList>
    </citation>
    <scope>NUCLEOTIDE SEQUENCE [LARGE SCALE GENOMIC DNA]</scope>
    <source>
        <strain evidence="4">2CBH44</strain>
    </source>
</reference>
<feature type="domain" description="SAF" evidence="2">
    <location>
        <begin position="12"/>
        <end position="83"/>
    </location>
</feature>
<dbReference type="InterPro" id="IPR044144">
    <property type="entry name" value="SAF_UxaA/GarD"/>
</dbReference>
<evidence type="ECO:0000313" key="4">
    <source>
        <dbReference type="Proteomes" id="UP000594042"/>
    </source>
</evidence>
<dbReference type="EMBL" id="AP023322">
    <property type="protein sequence ID" value="BCI63003.1"/>
    <property type="molecule type" value="Genomic_DNA"/>
</dbReference>
<dbReference type="InterPro" id="IPR052172">
    <property type="entry name" value="UxaA_altronate/galactarate_dh"/>
</dbReference>
<dbReference type="AlphaFoldDB" id="A0A7G1HVE2"/>
<evidence type="ECO:0000256" key="1">
    <source>
        <dbReference type="ARBA" id="ARBA00023239"/>
    </source>
</evidence>
<dbReference type="GO" id="GO:0016829">
    <property type="term" value="F:lyase activity"/>
    <property type="evidence" value="ECO:0007669"/>
    <property type="project" value="UniProtKB-KW"/>
</dbReference>
<keyword evidence="4" id="KW-1185">Reference proteome</keyword>
<dbReference type="Pfam" id="PF04295">
    <property type="entry name" value="GD_AH_second"/>
    <property type="match status" value="1"/>
</dbReference>
<dbReference type="KEGG" id="copr:Cop2CBH44_13560"/>
<dbReference type="Proteomes" id="UP000594042">
    <property type="component" value="Chromosome"/>
</dbReference>
<evidence type="ECO:0000259" key="2">
    <source>
        <dbReference type="SMART" id="SM00858"/>
    </source>
</evidence>
<evidence type="ECO:0000313" key="3">
    <source>
        <dbReference type="EMBL" id="BCI63003.1"/>
    </source>
</evidence>
<dbReference type="GO" id="GO:0019698">
    <property type="term" value="P:D-galacturonate catabolic process"/>
    <property type="evidence" value="ECO:0007669"/>
    <property type="project" value="TreeGrafter"/>
</dbReference>
<keyword evidence="1" id="KW-0456">Lyase</keyword>
<protein>
    <recommendedName>
        <fullName evidence="2">SAF domain-containing protein</fullName>
    </recommendedName>
</protein>
<organism evidence="3 4">
    <name type="scientific">Coprobacter secundus subsp. similis</name>
    <dbReference type="NCBI Taxonomy" id="2751153"/>
    <lineage>
        <taxon>Bacteria</taxon>
        <taxon>Pseudomonadati</taxon>
        <taxon>Bacteroidota</taxon>
        <taxon>Bacteroidia</taxon>
        <taxon>Bacteroidales</taxon>
        <taxon>Barnesiellaceae</taxon>
        <taxon>Coprobacter</taxon>
    </lineage>
</organism>
<dbReference type="PANTHER" id="PTHR30536">
    <property type="entry name" value="ALTRONATE/GALACTARATE DEHYDRATASE"/>
    <property type="match status" value="1"/>
</dbReference>
<dbReference type="InterPro" id="IPR013974">
    <property type="entry name" value="SAF"/>
</dbReference>
<name>A0A7G1HVE2_9BACT</name>
<dbReference type="SMART" id="SM00858">
    <property type="entry name" value="SAF"/>
    <property type="match status" value="1"/>
</dbReference>
<accession>A0A7G1HVE2</accession>
<gene>
    <name evidence="3" type="ORF">Cop2CBH44_13560</name>
</gene>
<dbReference type="CDD" id="cd11613">
    <property type="entry name" value="SAF_AH_GD"/>
    <property type="match status" value="1"/>
</dbReference>
<sequence length="261" mass="29328">MCDLCLKVNPDDNVAVAVVPLRAGKRLNVDGWDIILPRDIPAGQKIALLNLEAGDYIIKYGCPIGYVTDYIDRGEWINEKNARICPTGIQDTRKTHQVDLSSLWNQDICKGYLRKSGEAGVRNDVWIIAASENVTSLVYELADSLRSTMDGNGINFIVPFPYNRVLFSHPEPNSYSYKILKDLVCHPNAGGVLVIASENDFDKIESFKKFLGKYDSGRIRFISVKDNKTGQKSCLKLLKELYIRASKNEITEIPLSKLRLD</sequence>
<dbReference type="Gene3D" id="2.30.130.110">
    <property type="match status" value="1"/>
</dbReference>
<dbReference type="PANTHER" id="PTHR30536:SF5">
    <property type="entry name" value="ALTRONATE DEHYDRATASE"/>
    <property type="match status" value="1"/>
</dbReference>
<proteinExistence type="predicted"/>
<dbReference type="RefSeq" id="WP_200755772.1">
    <property type="nucleotide sequence ID" value="NZ_AP023322.1"/>
</dbReference>